<evidence type="ECO:0000256" key="6">
    <source>
        <dbReference type="ARBA" id="ARBA00022694"/>
    </source>
</evidence>
<keyword evidence="5" id="KW-0949">S-adenosyl-L-methionine</keyword>
<keyword evidence="6" id="KW-0819">tRNA processing</keyword>
<dbReference type="GO" id="GO:0008176">
    <property type="term" value="F:tRNA (guanine(46)-N7)-methyltransferase activity"/>
    <property type="evidence" value="ECO:0007669"/>
    <property type="project" value="UniProtKB-EC"/>
</dbReference>
<evidence type="ECO:0000256" key="4">
    <source>
        <dbReference type="ARBA" id="ARBA00022679"/>
    </source>
</evidence>
<evidence type="ECO:0000256" key="2">
    <source>
        <dbReference type="ARBA" id="ARBA00011977"/>
    </source>
</evidence>
<evidence type="ECO:0000256" key="3">
    <source>
        <dbReference type="ARBA" id="ARBA00022603"/>
    </source>
</evidence>
<dbReference type="InterPro" id="IPR003358">
    <property type="entry name" value="tRNA_(Gua-N-7)_MeTrfase_Trmb"/>
</dbReference>
<dbReference type="Pfam" id="PF02390">
    <property type="entry name" value="Methyltransf_4"/>
    <property type="match status" value="1"/>
</dbReference>
<reference evidence="7" key="1">
    <citation type="journal article" date="2013" name="J. Plant Res.">
        <title>Effect of fungi and light on seed germination of three Opuntia species from semiarid lands of central Mexico.</title>
        <authorList>
            <person name="Delgado-Sanchez P."/>
            <person name="Jimenez-Bremont J.F."/>
            <person name="Guerrero-Gonzalez Mde L."/>
            <person name="Flores J."/>
        </authorList>
    </citation>
    <scope>NUCLEOTIDE SEQUENCE</scope>
    <source>
        <tissue evidence="7">Cladode</tissue>
    </source>
</reference>
<keyword evidence="3" id="KW-0489">Methyltransferase</keyword>
<dbReference type="AlphaFoldDB" id="A0A7C9DVI1"/>
<evidence type="ECO:0000313" key="7">
    <source>
        <dbReference type="EMBL" id="MBA4647584.1"/>
    </source>
</evidence>
<dbReference type="EMBL" id="GISG01151038">
    <property type="protein sequence ID" value="MBA4647584.1"/>
    <property type="molecule type" value="Transcribed_RNA"/>
</dbReference>
<dbReference type="PROSITE" id="PS51625">
    <property type="entry name" value="SAM_MT_TRMB"/>
    <property type="match status" value="1"/>
</dbReference>
<name>A0A7C9DVI1_OPUST</name>
<accession>A0A7C9DVI1</accession>
<dbReference type="PANTHER" id="PTHR23417:SF21">
    <property type="entry name" value="TRNA (GUANINE-N(7)-)-METHYLTRANSFERASE"/>
    <property type="match status" value="1"/>
</dbReference>
<comment type="catalytic activity">
    <reaction evidence="1">
        <text>guanosine(46) in tRNA + S-adenosyl-L-methionine = N(7)-methylguanosine(46) in tRNA + S-adenosyl-L-homocysteine</text>
        <dbReference type="Rhea" id="RHEA:42708"/>
        <dbReference type="Rhea" id="RHEA-COMP:10188"/>
        <dbReference type="Rhea" id="RHEA-COMP:10189"/>
        <dbReference type="ChEBI" id="CHEBI:57856"/>
        <dbReference type="ChEBI" id="CHEBI:59789"/>
        <dbReference type="ChEBI" id="CHEBI:74269"/>
        <dbReference type="ChEBI" id="CHEBI:74480"/>
        <dbReference type="EC" id="2.1.1.33"/>
    </reaction>
</comment>
<organism evidence="7">
    <name type="scientific">Opuntia streptacantha</name>
    <name type="common">Prickly pear cactus</name>
    <name type="synonym">Opuntia cardona</name>
    <dbReference type="NCBI Taxonomy" id="393608"/>
    <lineage>
        <taxon>Eukaryota</taxon>
        <taxon>Viridiplantae</taxon>
        <taxon>Streptophyta</taxon>
        <taxon>Embryophyta</taxon>
        <taxon>Tracheophyta</taxon>
        <taxon>Spermatophyta</taxon>
        <taxon>Magnoliopsida</taxon>
        <taxon>eudicotyledons</taxon>
        <taxon>Gunneridae</taxon>
        <taxon>Pentapetalae</taxon>
        <taxon>Caryophyllales</taxon>
        <taxon>Cactineae</taxon>
        <taxon>Cactaceae</taxon>
        <taxon>Opuntioideae</taxon>
        <taxon>Opuntia</taxon>
    </lineage>
</organism>
<protein>
    <recommendedName>
        <fullName evidence="2">tRNA (guanine(46)-N(7))-methyltransferase</fullName>
        <ecNumber evidence="2">2.1.1.33</ecNumber>
    </recommendedName>
</protein>
<keyword evidence="4" id="KW-0808">Transferase</keyword>
<dbReference type="PANTHER" id="PTHR23417">
    <property type="entry name" value="3-DEOXY-D-MANNO-OCTULOSONIC-ACID TRANSFERASE/TRNA GUANINE-N 7 - -METHYLTRANSFERASE"/>
    <property type="match status" value="1"/>
</dbReference>
<dbReference type="SUPFAM" id="SSF53335">
    <property type="entry name" value="S-adenosyl-L-methionine-dependent methyltransferases"/>
    <property type="match status" value="1"/>
</dbReference>
<dbReference type="Gene3D" id="3.40.50.150">
    <property type="entry name" value="Vaccinia Virus protein VP39"/>
    <property type="match status" value="1"/>
</dbReference>
<dbReference type="EC" id="2.1.1.33" evidence="2"/>
<evidence type="ECO:0000256" key="1">
    <source>
        <dbReference type="ARBA" id="ARBA00000142"/>
    </source>
</evidence>
<dbReference type="GO" id="GO:0043527">
    <property type="term" value="C:tRNA methyltransferase complex"/>
    <property type="evidence" value="ECO:0007669"/>
    <property type="project" value="TreeGrafter"/>
</dbReference>
<dbReference type="InterPro" id="IPR029063">
    <property type="entry name" value="SAM-dependent_MTases_sf"/>
</dbReference>
<reference evidence="7" key="2">
    <citation type="submission" date="2020-07" db="EMBL/GenBank/DDBJ databases">
        <authorList>
            <person name="Vera ALvarez R."/>
            <person name="Arias-Moreno D.M."/>
            <person name="Jimenez-Jacinto V."/>
            <person name="Jimenez-Bremont J.F."/>
            <person name="Swaminathan K."/>
            <person name="Moose S.P."/>
            <person name="Guerrero-Gonzalez M.L."/>
            <person name="Marino-Ramirez L."/>
            <person name="Landsman D."/>
            <person name="Rodriguez-Kessler M."/>
            <person name="Delgado-Sanchez P."/>
        </authorList>
    </citation>
    <scope>NUCLEOTIDE SEQUENCE</scope>
    <source>
        <tissue evidence="7">Cladode</tissue>
    </source>
</reference>
<evidence type="ECO:0000256" key="5">
    <source>
        <dbReference type="ARBA" id="ARBA00022691"/>
    </source>
</evidence>
<proteinExistence type="predicted"/>
<sequence length="231" mass="25426">MLDELSQRDCDVTVVGHMACQAVMRTKSSASTLDLIENASTVWEFLKGRNLPGLVALDRAHPSSIDWSTVYSDPAKPLAVDIGSGNGLFLMGMATLRMDLNFLGLEINEKLVTRCLHSVRQTGGKNLHFIATNATSTFRSIVSSYPGPLILVSIQCPNPDFNDPEHRWRMIQRSLTEAIADLLASEGKVFLQSDIEEVALRMKKQFLEEGKGKLALPYDDDGAVHLPLQDG</sequence>